<evidence type="ECO:0000313" key="2">
    <source>
        <dbReference type="EMBL" id="CAI6334715.1"/>
    </source>
</evidence>
<reference evidence="2" key="1">
    <citation type="submission" date="2023-01" db="EMBL/GenBank/DDBJ databases">
        <authorList>
            <person name="Van Ghelder C."/>
            <person name="Rancurel C."/>
        </authorList>
    </citation>
    <scope>NUCLEOTIDE SEQUENCE</scope>
    <source>
        <strain evidence="2">CNCM I-4278</strain>
    </source>
</reference>
<dbReference type="EMBL" id="CAOQHR010000005">
    <property type="protein sequence ID" value="CAI6334715.1"/>
    <property type="molecule type" value="Genomic_DNA"/>
</dbReference>
<sequence>MPKEQVQLPVLPTETSCQRHPNNKIYSKHRIDNPVPRINIQQRQSIKRTASSHFSPPMNAS</sequence>
<evidence type="ECO:0000256" key="1">
    <source>
        <dbReference type="SAM" id="MobiDB-lite"/>
    </source>
</evidence>
<proteinExistence type="predicted"/>
<dbReference type="AlphaFoldDB" id="A0A9W4XN92"/>
<feature type="region of interest" description="Disordered" evidence="1">
    <location>
        <begin position="42"/>
        <end position="61"/>
    </location>
</feature>
<dbReference type="Proteomes" id="UP001152607">
    <property type="component" value="Unassembled WGS sequence"/>
</dbReference>
<keyword evidence="3" id="KW-1185">Reference proteome</keyword>
<protein>
    <submittedName>
        <fullName evidence="2">Uncharacterized protein</fullName>
    </submittedName>
</protein>
<evidence type="ECO:0000313" key="3">
    <source>
        <dbReference type="Proteomes" id="UP001152607"/>
    </source>
</evidence>
<name>A0A9W4XN92_9PLEO</name>
<comment type="caution">
    <text evidence="2">The sequence shown here is derived from an EMBL/GenBank/DDBJ whole genome shotgun (WGS) entry which is preliminary data.</text>
</comment>
<organism evidence="2 3">
    <name type="scientific">Periconia digitata</name>
    <dbReference type="NCBI Taxonomy" id="1303443"/>
    <lineage>
        <taxon>Eukaryota</taxon>
        <taxon>Fungi</taxon>
        <taxon>Dikarya</taxon>
        <taxon>Ascomycota</taxon>
        <taxon>Pezizomycotina</taxon>
        <taxon>Dothideomycetes</taxon>
        <taxon>Pleosporomycetidae</taxon>
        <taxon>Pleosporales</taxon>
        <taxon>Massarineae</taxon>
        <taxon>Periconiaceae</taxon>
        <taxon>Periconia</taxon>
    </lineage>
</organism>
<gene>
    <name evidence="2" type="ORF">PDIGIT_LOCUS7781</name>
</gene>
<accession>A0A9W4XN92</accession>